<dbReference type="AlphaFoldDB" id="A0A1H6AV29"/>
<feature type="transmembrane region" description="Helical" evidence="4">
    <location>
        <begin position="187"/>
        <end position="213"/>
    </location>
</feature>
<feature type="domain" description="Glycosyltransferase 2-like" evidence="5">
    <location>
        <begin position="242"/>
        <end position="360"/>
    </location>
</feature>
<comment type="similarity">
    <text evidence="1">Belongs to the glycosyltransferase 2 family.</text>
</comment>
<dbReference type="Pfam" id="PF00535">
    <property type="entry name" value="Glycos_transf_2"/>
    <property type="match status" value="1"/>
</dbReference>
<protein>
    <submittedName>
        <fullName evidence="6">Glycosyltransferase, GT2 family</fullName>
    </submittedName>
</protein>
<keyword evidence="2" id="KW-0328">Glycosyltransferase</keyword>
<reference evidence="7" key="1">
    <citation type="submission" date="2016-10" db="EMBL/GenBank/DDBJ databases">
        <authorList>
            <person name="Varghese N."/>
            <person name="Submissions S."/>
        </authorList>
    </citation>
    <scope>NUCLEOTIDE SEQUENCE [LARGE SCALE GENOMIC DNA]</scope>
    <source>
        <strain evidence="7">CGMCC 1.9230</strain>
    </source>
</reference>
<dbReference type="EMBL" id="FNVP01000020">
    <property type="protein sequence ID" value="SEG51676.1"/>
    <property type="molecule type" value="Genomic_DNA"/>
</dbReference>
<dbReference type="PANTHER" id="PTHR43179">
    <property type="entry name" value="RHAMNOSYLTRANSFERASE WBBL"/>
    <property type="match status" value="1"/>
</dbReference>
<dbReference type="PANTHER" id="PTHR43179:SF12">
    <property type="entry name" value="GALACTOFURANOSYLTRANSFERASE GLFT2"/>
    <property type="match status" value="1"/>
</dbReference>
<evidence type="ECO:0000256" key="2">
    <source>
        <dbReference type="ARBA" id="ARBA00022676"/>
    </source>
</evidence>
<dbReference type="InterPro" id="IPR029044">
    <property type="entry name" value="Nucleotide-diphossugar_trans"/>
</dbReference>
<evidence type="ECO:0000256" key="1">
    <source>
        <dbReference type="ARBA" id="ARBA00006739"/>
    </source>
</evidence>
<dbReference type="Proteomes" id="UP000236737">
    <property type="component" value="Unassembled WGS sequence"/>
</dbReference>
<dbReference type="GO" id="GO:0016757">
    <property type="term" value="F:glycosyltransferase activity"/>
    <property type="evidence" value="ECO:0007669"/>
    <property type="project" value="UniProtKB-KW"/>
</dbReference>
<evidence type="ECO:0000259" key="5">
    <source>
        <dbReference type="Pfam" id="PF00535"/>
    </source>
</evidence>
<dbReference type="InterPro" id="IPR001173">
    <property type="entry name" value="Glyco_trans_2-like"/>
</dbReference>
<dbReference type="RefSeq" id="WP_104001001.1">
    <property type="nucleotide sequence ID" value="NZ_FNVP01000020.1"/>
</dbReference>
<dbReference type="Gene3D" id="3.90.550.10">
    <property type="entry name" value="Spore Coat Polysaccharide Biosynthesis Protein SpsA, Chain A"/>
    <property type="match status" value="1"/>
</dbReference>
<name>A0A1H6AV29_9FLAO</name>
<keyword evidence="3 6" id="KW-0808">Transferase</keyword>
<accession>A0A1H6AV29</accession>
<evidence type="ECO:0000256" key="3">
    <source>
        <dbReference type="ARBA" id="ARBA00022679"/>
    </source>
</evidence>
<evidence type="ECO:0000313" key="6">
    <source>
        <dbReference type="EMBL" id="SEG51676.1"/>
    </source>
</evidence>
<dbReference type="OrthoDB" id="1326385at2"/>
<keyword evidence="4" id="KW-0812">Transmembrane</keyword>
<keyword evidence="4" id="KW-0472">Membrane</keyword>
<organism evidence="6 7">
    <name type="scientific">Flavobacterium urumqiense</name>
    <dbReference type="NCBI Taxonomy" id="935224"/>
    <lineage>
        <taxon>Bacteria</taxon>
        <taxon>Pseudomonadati</taxon>
        <taxon>Bacteroidota</taxon>
        <taxon>Flavobacteriia</taxon>
        <taxon>Flavobacteriales</taxon>
        <taxon>Flavobacteriaceae</taxon>
        <taxon>Flavobacterium</taxon>
    </lineage>
</organism>
<sequence length="513" mass="59527">MIIVYHQNEKIIDVVSIDDQKIKFDCKLTIAAGLHVLAQQFPDKKILWCSLNVKEQLNIKGIETLFHHNKMMLSYAPDSTNYLGSKIGYVEESPFVNINKKVSYPTWQMSSLVGVVHSSVLVAIKDKIKLDSDFEYYLNSVAKVCMPLGLLCYSEPKLLIETIIVNEQRASVYNLFKFVKQHYRFRWILLLLLNMLIYEGKFPFVAFFISVFFKNRNKNGIHLDAITVESSLKVIDKRTIDVIIPTIGRSDYLYDVLKDLAQQTYLPVKVIIVEQNPVPESKSELGYLYNEEWPFVINHTFTHQPGACNARNIALSKVESELVFLADDDVRFNNFFIQESLEHIEEYGVKAVSINCSYTKERQTYTKIFQWRSFGSGCSIVFSDSLKKCQFNLGFEFGYGEDSDFGMQLRNIGVDILYLPKPQMLHLRAPVGGFRTKPNLLWKEDAMQPKPAPTVMLHKIVNETKEQVLSYKTSLFFKYYKNQKIKNPIKYLINYKKQWNQSVFWANELKNKS</sequence>
<evidence type="ECO:0000256" key="4">
    <source>
        <dbReference type="SAM" id="Phobius"/>
    </source>
</evidence>
<keyword evidence="7" id="KW-1185">Reference proteome</keyword>
<gene>
    <name evidence="6" type="ORF">SAMN04488130_1209</name>
</gene>
<dbReference type="SUPFAM" id="SSF53448">
    <property type="entry name" value="Nucleotide-diphospho-sugar transferases"/>
    <property type="match status" value="1"/>
</dbReference>
<proteinExistence type="inferred from homology"/>
<evidence type="ECO:0000313" key="7">
    <source>
        <dbReference type="Proteomes" id="UP000236737"/>
    </source>
</evidence>
<keyword evidence="4" id="KW-1133">Transmembrane helix</keyword>